<keyword evidence="3" id="KW-1185">Reference proteome</keyword>
<feature type="region of interest" description="Disordered" evidence="1">
    <location>
        <begin position="1"/>
        <end position="40"/>
    </location>
</feature>
<evidence type="ECO:0000256" key="1">
    <source>
        <dbReference type="SAM" id="MobiDB-lite"/>
    </source>
</evidence>
<evidence type="ECO:0000313" key="3">
    <source>
        <dbReference type="Proteomes" id="UP000186817"/>
    </source>
</evidence>
<sequence length="188" mass="20501">MPRPTRSGRPDRPGGHTDLTGRPDCEADGAEKEEKGSNKKRGVERLGALIWMMRLSSPLDTVKYLCVGHFLEGVFYPESCSPRVGSDVRLMAQPLQVEVLTDAAKAGQTETPARVSSASRNGNAFDKRKRYLRHTRIDVGMAGTVCPGAVVDDQREAAVYETQAVLSVEVIERTIRSKGSPCLETQGT</sequence>
<comment type="caution">
    <text evidence="2">The sequence shown here is derived from an EMBL/GenBank/DDBJ whole genome shotgun (WGS) entry which is preliminary data.</text>
</comment>
<reference evidence="2 3" key="1">
    <citation type="submission" date="2016-02" db="EMBL/GenBank/DDBJ databases">
        <title>Genome analysis of coral dinoflagellate symbionts highlights evolutionary adaptations to a symbiotic lifestyle.</title>
        <authorList>
            <person name="Aranda M."/>
            <person name="Li Y."/>
            <person name="Liew Y.J."/>
            <person name="Baumgarten S."/>
            <person name="Simakov O."/>
            <person name="Wilson M."/>
            <person name="Piel J."/>
            <person name="Ashoor H."/>
            <person name="Bougouffa S."/>
            <person name="Bajic V.B."/>
            <person name="Ryu T."/>
            <person name="Ravasi T."/>
            <person name="Bayer T."/>
            <person name="Micklem G."/>
            <person name="Kim H."/>
            <person name="Bhak J."/>
            <person name="Lajeunesse T.C."/>
            <person name="Voolstra C.R."/>
        </authorList>
    </citation>
    <scope>NUCLEOTIDE SEQUENCE [LARGE SCALE GENOMIC DNA]</scope>
    <source>
        <strain evidence="2 3">CCMP2467</strain>
    </source>
</reference>
<dbReference type="EMBL" id="LSRX01000105">
    <property type="protein sequence ID" value="OLQ09039.1"/>
    <property type="molecule type" value="Genomic_DNA"/>
</dbReference>
<name>A0A1Q9ENM1_SYMMI</name>
<dbReference type="AlphaFoldDB" id="A0A1Q9ENM1"/>
<dbReference type="Proteomes" id="UP000186817">
    <property type="component" value="Unassembled WGS sequence"/>
</dbReference>
<feature type="compositionally biased region" description="Basic and acidic residues" evidence="1">
    <location>
        <begin position="8"/>
        <end position="40"/>
    </location>
</feature>
<evidence type="ECO:0000313" key="2">
    <source>
        <dbReference type="EMBL" id="OLQ09039.1"/>
    </source>
</evidence>
<accession>A0A1Q9ENM1</accession>
<organism evidence="2 3">
    <name type="scientific">Symbiodinium microadriaticum</name>
    <name type="common">Dinoflagellate</name>
    <name type="synonym">Zooxanthella microadriatica</name>
    <dbReference type="NCBI Taxonomy" id="2951"/>
    <lineage>
        <taxon>Eukaryota</taxon>
        <taxon>Sar</taxon>
        <taxon>Alveolata</taxon>
        <taxon>Dinophyceae</taxon>
        <taxon>Suessiales</taxon>
        <taxon>Symbiodiniaceae</taxon>
        <taxon>Symbiodinium</taxon>
    </lineage>
</organism>
<proteinExistence type="predicted"/>
<protein>
    <submittedName>
        <fullName evidence="2">Uncharacterized protein</fullName>
    </submittedName>
</protein>
<gene>
    <name evidence="2" type="ORF">AK812_SmicGene7392</name>
</gene>